<name>A0A1W1D0V1_9ZZZZ</name>
<gene>
    <name evidence="1" type="ORF">MNB_SV-13-1153</name>
</gene>
<dbReference type="InterPro" id="IPR003203">
    <property type="entry name" value="CobU/CobP"/>
</dbReference>
<dbReference type="AlphaFoldDB" id="A0A1W1D0V1"/>
<dbReference type="GO" id="GO:0000166">
    <property type="term" value="F:nucleotide binding"/>
    <property type="evidence" value="ECO:0007669"/>
    <property type="project" value="InterPro"/>
</dbReference>
<reference evidence="1" key="1">
    <citation type="submission" date="2016-10" db="EMBL/GenBank/DDBJ databases">
        <authorList>
            <person name="de Groot N.N."/>
        </authorList>
    </citation>
    <scope>NUCLEOTIDE SEQUENCE</scope>
</reference>
<dbReference type="Pfam" id="PF02283">
    <property type="entry name" value="CobU"/>
    <property type="match status" value="1"/>
</dbReference>
<accession>A0A1W1D0V1</accession>
<dbReference type="Gene3D" id="3.40.50.300">
    <property type="entry name" value="P-loop containing nucleotide triphosphate hydrolases"/>
    <property type="match status" value="1"/>
</dbReference>
<dbReference type="InterPro" id="IPR027417">
    <property type="entry name" value="P-loop_NTPase"/>
</dbReference>
<dbReference type="SUPFAM" id="SSF52540">
    <property type="entry name" value="P-loop containing nucleoside triphosphate hydrolases"/>
    <property type="match status" value="1"/>
</dbReference>
<organism evidence="1">
    <name type="scientific">hydrothermal vent metagenome</name>
    <dbReference type="NCBI Taxonomy" id="652676"/>
    <lineage>
        <taxon>unclassified sequences</taxon>
        <taxon>metagenomes</taxon>
        <taxon>ecological metagenomes</taxon>
    </lineage>
</organism>
<dbReference type="GO" id="GO:0009236">
    <property type="term" value="P:cobalamin biosynthetic process"/>
    <property type="evidence" value="ECO:0007669"/>
    <property type="project" value="InterPro"/>
</dbReference>
<evidence type="ECO:0000313" key="1">
    <source>
        <dbReference type="EMBL" id="SFV71740.1"/>
    </source>
</evidence>
<proteinExistence type="predicted"/>
<sequence>MLNDVNSGVIPMENQSRSFIDRTGVIGQKLSLLCNEVYEVKLGLSIKLK</sequence>
<dbReference type="GO" id="GO:0043752">
    <property type="term" value="F:adenosylcobinamide kinase activity"/>
    <property type="evidence" value="ECO:0007669"/>
    <property type="project" value="InterPro"/>
</dbReference>
<evidence type="ECO:0008006" key="2">
    <source>
        <dbReference type="Google" id="ProtNLM"/>
    </source>
</evidence>
<protein>
    <recommendedName>
        <fullName evidence="2">Adenosylcobinamide-phosphate guanylyltransferase</fullName>
    </recommendedName>
</protein>
<dbReference type="EMBL" id="FPHM01000302">
    <property type="protein sequence ID" value="SFV71740.1"/>
    <property type="molecule type" value="Genomic_DNA"/>
</dbReference>